<feature type="non-terminal residue" evidence="2">
    <location>
        <position position="80"/>
    </location>
</feature>
<feature type="region of interest" description="Disordered" evidence="1">
    <location>
        <begin position="22"/>
        <end position="80"/>
    </location>
</feature>
<reference evidence="2" key="2">
    <citation type="submission" date="2013-05" db="EMBL/GenBank/DDBJ databases">
        <authorList>
            <person name="Carter J.-M."/>
            <person name="Baker S.C."/>
            <person name="Pink R."/>
            <person name="Carter D.R.F."/>
            <person name="Collins A."/>
            <person name="Tomlin J."/>
            <person name="Gibbs M."/>
            <person name="Breuker C.J."/>
        </authorList>
    </citation>
    <scope>NUCLEOTIDE SEQUENCE</scope>
    <source>
        <tissue evidence="2">Ovary</tissue>
    </source>
</reference>
<feature type="non-terminal residue" evidence="2">
    <location>
        <position position="1"/>
    </location>
</feature>
<organism evidence="2">
    <name type="scientific">Pararge aegeria</name>
    <name type="common">speckled wood butterfly</name>
    <dbReference type="NCBI Taxonomy" id="116150"/>
    <lineage>
        <taxon>Eukaryota</taxon>
        <taxon>Metazoa</taxon>
        <taxon>Ecdysozoa</taxon>
        <taxon>Arthropoda</taxon>
        <taxon>Hexapoda</taxon>
        <taxon>Insecta</taxon>
        <taxon>Pterygota</taxon>
        <taxon>Neoptera</taxon>
        <taxon>Endopterygota</taxon>
        <taxon>Lepidoptera</taxon>
        <taxon>Glossata</taxon>
        <taxon>Ditrysia</taxon>
        <taxon>Papilionoidea</taxon>
        <taxon>Nymphalidae</taxon>
        <taxon>Satyrinae</taxon>
        <taxon>Satyrini</taxon>
        <taxon>Parargina</taxon>
        <taxon>Pararge</taxon>
    </lineage>
</organism>
<accession>S4NXU5</accession>
<evidence type="ECO:0000313" key="2">
    <source>
        <dbReference type="EMBL" id="JAA81989.1"/>
    </source>
</evidence>
<feature type="compositionally biased region" description="Pro residues" evidence="1">
    <location>
        <begin position="28"/>
        <end position="39"/>
    </location>
</feature>
<dbReference type="AlphaFoldDB" id="S4NXU5"/>
<sequence length="80" mass="8410">VANPPTTGPVEDDNCVSLLLCEETIPGSPAPDSEPAPPTRPHHLPFASAPQHHTQNHNVNKAEERRGSGGQREAGDDEAG</sequence>
<proteinExistence type="predicted"/>
<dbReference type="EMBL" id="GAIX01010571">
    <property type="protein sequence ID" value="JAA81989.1"/>
    <property type="molecule type" value="Transcribed_RNA"/>
</dbReference>
<evidence type="ECO:0000256" key="1">
    <source>
        <dbReference type="SAM" id="MobiDB-lite"/>
    </source>
</evidence>
<reference evidence="2" key="1">
    <citation type="journal article" date="2013" name="BMC Genomics">
        <title>Unscrambling butterfly oogenesis.</title>
        <authorList>
            <person name="Carter J.M."/>
            <person name="Baker S.C."/>
            <person name="Pink R."/>
            <person name="Carter D.R."/>
            <person name="Collins A."/>
            <person name="Tomlin J."/>
            <person name="Gibbs M."/>
            <person name="Breuker C.J."/>
        </authorList>
    </citation>
    <scope>NUCLEOTIDE SEQUENCE</scope>
    <source>
        <tissue evidence="2">Ovary</tissue>
    </source>
</reference>
<protein>
    <submittedName>
        <fullName evidence="2">At-rich interactive domain-containing protein 5B</fullName>
    </submittedName>
</protein>
<name>S4NXU5_9NEOP</name>